<reference evidence="4 5" key="1">
    <citation type="submission" date="2015-07" db="EMBL/GenBank/DDBJ databases">
        <title>Genome sequence of Ornatilinea apprima DSM 23815.</title>
        <authorList>
            <person name="Hemp J."/>
            <person name="Ward L.M."/>
            <person name="Pace L.A."/>
            <person name="Fischer W.W."/>
        </authorList>
    </citation>
    <scope>NUCLEOTIDE SEQUENCE [LARGE SCALE GENOMIC DNA]</scope>
    <source>
        <strain evidence="4 5">P3M-1</strain>
    </source>
</reference>
<feature type="domain" description="ABC transporter" evidence="3">
    <location>
        <begin position="7"/>
        <end position="237"/>
    </location>
</feature>
<dbReference type="SMART" id="SM00382">
    <property type="entry name" value="AAA"/>
    <property type="match status" value="1"/>
</dbReference>
<dbReference type="STRING" id="1134406.ADN00_10625"/>
<dbReference type="Proteomes" id="UP000050417">
    <property type="component" value="Unassembled WGS sequence"/>
</dbReference>
<evidence type="ECO:0000313" key="5">
    <source>
        <dbReference type="Proteomes" id="UP000050417"/>
    </source>
</evidence>
<dbReference type="PANTHER" id="PTHR43582">
    <property type="entry name" value="LINEARMYCIN RESISTANCE ATP-BINDING PROTEIN LNRL"/>
    <property type="match status" value="1"/>
</dbReference>
<sequence>MDTSFAIETTGLKKSFGSLEAVSGLDLRVARGEIFSLLGPNGAGKSTSISMICGLLQPSAGRVSVCGFDLSRDPKAAKAALGVVPQDIALYPDLSARENLLFWGRMYGLGGNLLRQRVDETLEMIGLRERQNGRIGSFSGGMKRRVNIGVALLHRPQVVIMDEPTVGIDPQSRRHILDNVKELNRQGMTVLYTTHYMEEAQELSDHIAIMDHGQMIASGTHSELLRLVGEHTRVDLTVTADPAALAEAWRNIEGVAQVIPNHQVVRLMVTDSNRVLPRVFESAASLGARVQAVDIQEANLESVFLHLTGRALRDSES</sequence>
<dbReference type="PROSITE" id="PS50893">
    <property type="entry name" value="ABC_TRANSPORTER_2"/>
    <property type="match status" value="1"/>
</dbReference>
<dbReference type="Pfam" id="PF00005">
    <property type="entry name" value="ABC_tran"/>
    <property type="match status" value="1"/>
</dbReference>
<keyword evidence="5" id="KW-1185">Reference proteome</keyword>
<dbReference type="InterPro" id="IPR017871">
    <property type="entry name" value="ABC_transporter-like_CS"/>
</dbReference>
<dbReference type="PATRIC" id="fig|1134406.4.peg.2599"/>
<protein>
    <submittedName>
        <fullName evidence="4">Antibiotic ABC transporter ATP-binding protein</fullName>
    </submittedName>
</protein>
<dbReference type="PANTHER" id="PTHR43582:SF2">
    <property type="entry name" value="LINEARMYCIN RESISTANCE ATP-BINDING PROTEIN LNRL"/>
    <property type="match status" value="1"/>
</dbReference>
<evidence type="ECO:0000256" key="1">
    <source>
        <dbReference type="ARBA" id="ARBA00022741"/>
    </source>
</evidence>
<dbReference type="GO" id="GO:0005524">
    <property type="term" value="F:ATP binding"/>
    <property type="evidence" value="ECO:0007669"/>
    <property type="project" value="UniProtKB-KW"/>
</dbReference>
<dbReference type="InterPro" id="IPR027417">
    <property type="entry name" value="P-loop_NTPase"/>
</dbReference>
<dbReference type="RefSeq" id="WP_075062975.1">
    <property type="nucleotide sequence ID" value="NZ_LGCL01000024.1"/>
</dbReference>
<proteinExistence type="predicted"/>
<dbReference type="GO" id="GO:0016887">
    <property type="term" value="F:ATP hydrolysis activity"/>
    <property type="evidence" value="ECO:0007669"/>
    <property type="project" value="InterPro"/>
</dbReference>
<accession>A0A0P6X591</accession>
<keyword evidence="1" id="KW-0547">Nucleotide-binding</keyword>
<dbReference type="EMBL" id="LGCL01000024">
    <property type="protein sequence ID" value="KPL77015.1"/>
    <property type="molecule type" value="Genomic_DNA"/>
</dbReference>
<evidence type="ECO:0000256" key="2">
    <source>
        <dbReference type="ARBA" id="ARBA00022840"/>
    </source>
</evidence>
<gene>
    <name evidence="4" type="ORF">ADN00_10625</name>
</gene>
<organism evidence="4 5">
    <name type="scientific">Ornatilinea apprima</name>
    <dbReference type="NCBI Taxonomy" id="1134406"/>
    <lineage>
        <taxon>Bacteria</taxon>
        <taxon>Bacillati</taxon>
        <taxon>Chloroflexota</taxon>
        <taxon>Anaerolineae</taxon>
        <taxon>Anaerolineales</taxon>
        <taxon>Anaerolineaceae</taxon>
        <taxon>Ornatilinea</taxon>
    </lineage>
</organism>
<dbReference type="PROSITE" id="PS00211">
    <property type="entry name" value="ABC_TRANSPORTER_1"/>
    <property type="match status" value="1"/>
</dbReference>
<dbReference type="Gene3D" id="3.40.50.300">
    <property type="entry name" value="P-loop containing nucleotide triphosphate hydrolases"/>
    <property type="match status" value="1"/>
</dbReference>
<evidence type="ECO:0000259" key="3">
    <source>
        <dbReference type="PROSITE" id="PS50893"/>
    </source>
</evidence>
<keyword evidence="2 4" id="KW-0067">ATP-binding</keyword>
<dbReference type="InterPro" id="IPR003593">
    <property type="entry name" value="AAA+_ATPase"/>
</dbReference>
<dbReference type="AlphaFoldDB" id="A0A0P6X591"/>
<dbReference type="InterPro" id="IPR003439">
    <property type="entry name" value="ABC_transporter-like_ATP-bd"/>
</dbReference>
<name>A0A0P6X591_9CHLR</name>
<dbReference type="SUPFAM" id="SSF52540">
    <property type="entry name" value="P-loop containing nucleoside triphosphate hydrolases"/>
    <property type="match status" value="1"/>
</dbReference>
<comment type="caution">
    <text evidence="4">The sequence shown here is derived from an EMBL/GenBank/DDBJ whole genome shotgun (WGS) entry which is preliminary data.</text>
</comment>
<evidence type="ECO:0000313" key="4">
    <source>
        <dbReference type="EMBL" id="KPL77015.1"/>
    </source>
</evidence>
<dbReference type="OrthoDB" id="9767778at2"/>